<keyword evidence="7" id="KW-1185">Reference proteome</keyword>
<organism evidence="6 7">
    <name type="scientific">Bordetella genomosp. 13</name>
    <dbReference type="NCBI Taxonomy" id="463040"/>
    <lineage>
        <taxon>Bacteria</taxon>
        <taxon>Pseudomonadati</taxon>
        <taxon>Pseudomonadota</taxon>
        <taxon>Betaproteobacteria</taxon>
        <taxon>Burkholderiales</taxon>
        <taxon>Alcaligenaceae</taxon>
        <taxon>Bordetella</taxon>
    </lineage>
</organism>
<evidence type="ECO:0000259" key="4">
    <source>
        <dbReference type="PROSITE" id="PS50112"/>
    </source>
</evidence>
<dbReference type="GO" id="GO:0007165">
    <property type="term" value="P:signal transduction"/>
    <property type="evidence" value="ECO:0007669"/>
    <property type="project" value="UniProtKB-KW"/>
</dbReference>
<evidence type="ECO:0000313" key="6">
    <source>
        <dbReference type="EMBL" id="ARP93913.1"/>
    </source>
</evidence>
<evidence type="ECO:0000259" key="3">
    <source>
        <dbReference type="PROSITE" id="PS50111"/>
    </source>
</evidence>
<dbReference type="InterPro" id="IPR000014">
    <property type="entry name" value="PAS"/>
</dbReference>
<dbReference type="Gene3D" id="1.10.287.950">
    <property type="entry name" value="Methyl-accepting chemotaxis protein"/>
    <property type="match status" value="1"/>
</dbReference>
<dbReference type="Pfam" id="PF08447">
    <property type="entry name" value="PAS_3"/>
    <property type="match status" value="1"/>
</dbReference>
<sequence length="443" mass="48496">MRVSLDGLLGRNRQRRLAELYGQLAAIHRSQAVIEFDLAGHVLAANENFLATMGYRLEQVRGRHHCMFVDAATRESQAYAEFWRRLGQGIYDAGRYRRVAHDGREVWLQATYNPILDRRGKPLKVVKYATDITEQQRRNADAEGQLAAIAKVQAVIEFAVDGTILKANDLFLRALGYRLDEIVGQHHSMFVRPDERRSAAYGEFWRKLASGAHDSGQYLRVGKGGREVWIEASYNPIFDADGRPFKVVKYATDITRRFTAAQTLRVAVQGLTENAERAEQANQLAVDASRIAEDGGHTVQRVIGAMDAITASSRKISDIIGVMDGIAFQTNILALNAAVEAARAGANGKGFAVVASEVRSLAQSSAAAAKEIKDLIHASRGQVDRGAEQVRQAGATMEEIVASSHRVTEIMAEVVDVSLAQSAKLGEVTQDLTAQDVQRIGGG</sequence>
<dbReference type="PROSITE" id="PS50112">
    <property type="entry name" value="PAS"/>
    <property type="match status" value="1"/>
</dbReference>
<proteinExistence type="predicted"/>
<dbReference type="RefSeq" id="WP_086077686.1">
    <property type="nucleotide sequence ID" value="NZ_CP021111.1"/>
</dbReference>
<dbReference type="KEGG" id="bgm:CAL15_05635"/>
<dbReference type="PANTHER" id="PTHR24422">
    <property type="entry name" value="CHEMOTAXIS PROTEIN METHYLTRANSFERASE"/>
    <property type="match status" value="1"/>
</dbReference>
<keyword evidence="1" id="KW-0807">Transducer</keyword>
<dbReference type="InterPro" id="IPR013655">
    <property type="entry name" value="PAS_fold_3"/>
</dbReference>
<evidence type="ECO:0000256" key="1">
    <source>
        <dbReference type="PROSITE-ProRule" id="PRU00284"/>
    </source>
</evidence>
<dbReference type="Gene3D" id="3.30.450.20">
    <property type="entry name" value="PAS domain"/>
    <property type="match status" value="2"/>
</dbReference>
<dbReference type="InterPro" id="IPR004089">
    <property type="entry name" value="MCPsignal_dom"/>
</dbReference>
<dbReference type="NCBIfam" id="TIGR00229">
    <property type="entry name" value="sensory_box"/>
    <property type="match status" value="2"/>
</dbReference>
<dbReference type="CDD" id="cd00130">
    <property type="entry name" value="PAS"/>
    <property type="match status" value="2"/>
</dbReference>
<feature type="domain" description="PAC" evidence="5">
    <location>
        <begin position="92"/>
        <end position="144"/>
    </location>
</feature>
<dbReference type="InterPro" id="IPR050903">
    <property type="entry name" value="Bact_Chemotaxis_MeTrfase"/>
</dbReference>
<evidence type="ECO:0000313" key="7">
    <source>
        <dbReference type="Proteomes" id="UP000194161"/>
    </source>
</evidence>
<dbReference type="SMART" id="SM00091">
    <property type="entry name" value="PAS"/>
    <property type="match status" value="2"/>
</dbReference>
<dbReference type="InterPro" id="IPR013656">
    <property type="entry name" value="PAS_4"/>
</dbReference>
<dbReference type="Pfam" id="PF08448">
    <property type="entry name" value="PAS_4"/>
    <property type="match status" value="1"/>
</dbReference>
<keyword evidence="6" id="KW-0808">Transferase</keyword>
<keyword evidence="6" id="KW-0418">Kinase</keyword>
<dbReference type="Pfam" id="PF00015">
    <property type="entry name" value="MCPsignal"/>
    <property type="match status" value="1"/>
</dbReference>
<evidence type="ECO:0000256" key="2">
    <source>
        <dbReference type="SAM" id="Coils"/>
    </source>
</evidence>
<dbReference type="PROSITE" id="PS50113">
    <property type="entry name" value="PAC"/>
    <property type="match status" value="2"/>
</dbReference>
<dbReference type="OrthoDB" id="9806477at2"/>
<feature type="domain" description="Methyl-accepting transducer" evidence="3">
    <location>
        <begin position="260"/>
        <end position="430"/>
    </location>
</feature>
<dbReference type="InterPro" id="IPR000700">
    <property type="entry name" value="PAS-assoc_C"/>
</dbReference>
<protein>
    <submittedName>
        <fullName evidence="6">Histidine kinase</fullName>
    </submittedName>
</protein>
<dbReference type="GO" id="GO:0016020">
    <property type="term" value="C:membrane"/>
    <property type="evidence" value="ECO:0007669"/>
    <property type="project" value="InterPro"/>
</dbReference>
<dbReference type="SMART" id="SM00086">
    <property type="entry name" value="PAC"/>
    <property type="match status" value="2"/>
</dbReference>
<dbReference type="EMBL" id="CP021111">
    <property type="protein sequence ID" value="ARP93913.1"/>
    <property type="molecule type" value="Genomic_DNA"/>
</dbReference>
<dbReference type="PROSITE" id="PS50111">
    <property type="entry name" value="CHEMOTAXIS_TRANSDUC_2"/>
    <property type="match status" value="1"/>
</dbReference>
<dbReference type="SUPFAM" id="SSF58104">
    <property type="entry name" value="Methyl-accepting chemotaxis protein (MCP) signaling domain"/>
    <property type="match status" value="1"/>
</dbReference>
<dbReference type="STRING" id="463040.CAL15_05635"/>
<dbReference type="Proteomes" id="UP000194161">
    <property type="component" value="Chromosome"/>
</dbReference>
<accession>A0A1W6Z955</accession>
<dbReference type="InterPro" id="IPR001610">
    <property type="entry name" value="PAC"/>
</dbReference>
<feature type="coiled-coil region" evidence="2">
    <location>
        <begin position="261"/>
        <end position="288"/>
    </location>
</feature>
<dbReference type="SUPFAM" id="SSF55785">
    <property type="entry name" value="PYP-like sensor domain (PAS domain)"/>
    <property type="match status" value="2"/>
</dbReference>
<feature type="domain" description="PAS" evidence="4">
    <location>
        <begin position="161"/>
        <end position="196"/>
    </location>
</feature>
<keyword evidence="2" id="KW-0175">Coiled coil</keyword>
<dbReference type="SMART" id="SM00283">
    <property type="entry name" value="MA"/>
    <property type="match status" value="1"/>
</dbReference>
<dbReference type="AlphaFoldDB" id="A0A1W6Z955"/>
<dbReference type="PANTHER" id="PTHR24422:SF10">
    <property type="entry name" value="CHEMOTAXIS PROTEIN METHYLTRANSFERASE 2"/>
    <property type="match status" value="1"/>
</dbReference>
<feature type="domain" description="PAC" evidence="5">
    <location>
        <begin position="214"/>
        <end position="266"/>
    </location>
</feature>
<dbReference type="InterPro" id="IPR035965">
    <property type="entry name" value="PAS-like_dom_sf"/>
</dbReference>
<reference evidence="6 7" key="1">
    <citation type="submission" date="2017-05" db="EMBL/GenBank/DDBJ databases">
        <title>Complete and WGS of Bordetella genogroups.</title>
        <authorList>
            <person name="Spilker T."/>
            <person name="LiPuma J."/>
        </authorList>
    </citation>
    <scope>NUCLEOTIDE SEQUENCE [LARGE SCALE GENOMIC DNA]</scope>
    <source>
        <strain evidence="6 7">AU7206</strain>
    </source>
</reference>
<name>A0A1W6Z955_9BORD</name>
<gene>
    <name evidence="6" type="ORF">CAL15_05635</name>
</gene>
<evidence type="ECO:0000259" key="5">
    <source>
        <dbReference type="PROSITE" id="PS50113"/>
    </source>
</evidence>
<dbReference type="GO" id="GO:0016301">
    <property type="term" value="F:kinase activity"/>
    <property type="evidence" value="ECO:0007669"/>
    <property type="project" value="UniProtKB-KW"/>
</dbReference>